<evidence type="ECO:0000313" key="5">
    <source>
        <dbReference type="Proteomes" id="UP000053372"/>
    </source>
</evidence>
<dbReference type="PROSITE" id="PS51819">
    <property type="entry name" value="VOC"/>
    <property type="match status" value="1"/>
</dbReference>
<dbReference type="InterPro" id="IPR004360">
    <property type="entry name" value="Glyas_Fos-R_dOase_dom"/>
</dbReference>
<comment type="caution">
    <text evidence="4">The sequence shown here is derived from an EMBL/GenBank/DDBJ whole genome shotgun (WGS) entry which is preliminary data.</text>
</comment>
<dbReference type="InterPro" id="IPR051332">
    <property type="entry name" value="Fosfomycin_Res_Enzymes"/>
</dbReference>
<name>A0A0V7ZJ52_9CYAN</name>
<keyword evidence="5" id="KW-1185">Reference proteome</keyword>
<dbReference type="InterPro" id="IPR037523">
    <property type="entry name" value="VOC_core"/>
</dbReference>
<proteinExistence type="predicted"/>
<evidence type="ECO:0000256" key="1">
    <source>
        <dbReference type="ARBA" id="ARBA00022723"/>
    </source>
</evidence>
<keyword evidence="1" id="KW-0479">Metal-binding</keyword>
<reference evidence="4 5" key="1">
    <citation type="journal article" date="2015" name="Genome Announc.">
        <title>Draft Genome of the Euendolithic (true boring) Cyanobacterium Mastigocoleus testarum strain BC008.</title>
        <authorList>
            <person name="Guida B.S."/>
            <person name="Garcia-Pichel F."/>
        </authorList>
    </citation>
    <scope>NUCLEOTIDE SEQUENCE [LARGE SCALE GENOMIC DNA]</scope>
    <source>
        <strain evidence="4 5">BC008</strain>
    </source>
</reference>
<dbReference type="AlphaFoldDB" id="A0A0V7ZJ52"/>
<dbReference type="EMBL" id="LMTZ01000119">
    <property type="protein sequence ID" value="KST64579.1"/>
    <property type="molecule type" value="Genomic_DNA"/>
</dbReference>
<organism evidence="4 5">
    <name type="scientific">Mastigocoleus testarum BC008</name>
    <dbReference type="NCBI Taxonomy" id="371196"/>
    <lineage>
        <taxon>Bacteria</taxon>
        <taxon>Bacillati</taxon>
        <taxon>Cyanobacteriota</taxon>
        <taxon>Cyanophyceae</taxon>
        <taxon>Nostocales</taxon>
        <taxon>Hapalosiphonaceae</taxon>
        <taxon>Mastigocoleus</taxon>
    </lineage>
</organism>
<dbReference type="PANTHER" id="PTHR36113:SF6">
    <property type="entry name" value="FOSFOMYCIN RESISTANCE PROTEIN FOSX"/>
    <property type="match status" value="1"/>
</dbReference>
<dbReference type="SUPFAM" id="SSF54593">
    <property type="entry name" value="Glyoxalase/Bleomycin resistance protein/Dihydroxybiphenyl dioxygenase"/>
    <property type="match status" value="1"/>
</dbReference>
<dbReference type="Gene3D" id="3.10.180.10">
    <property type="entry name" value="2,3-Dihydroxybiphenyl 1,2-Dioxygenase, domain 1"/>
    <property type="match status" value="1"/>
</dbReference>
<protein>
    <recommendedName>
        <fullName evidence="2">VOC domain-containing protein</fullName>
    </recommendedName>
</protein>
<evidence type="ECO:0000259" key="2">
    <source>
        <dbReference type="PROSITE" id="PS51819"/>
    </source>
</evidence>
<dbReference type="Proteomes" id="UP000053372">
    <property type="component" value="Unassembled WGS sequence"/>
</dbReference>
<gene>
    <name evidence="3" type="ORF">BC008_13360</name>
    <name evidence="4" type="ORF">BC008_18300</name>
</gene>
<dbReference type="OrthoDB" id="9788468at2"/>
<dbReference type="Pfam" id="PF00903">
    <property type="entry name" value="Glyoxalase"/>
    <property type="match status" value="1"/>
</dbReference>
<evidence type="ECO:0000313" key="4">
    <source>
        <dbReference type="EMBL" id="KST64579.1"/>
    </source>
</evidence>
<accession>A0A0V7ZJ52</accession>
<dbReference type="PANTHER" id="PTHR36113">
    <property type="entry name" value="LYASE, PUTATIVE-RELATED-RELATED"/>
    <property type="match status" value="1"/>
</dbReference>
<sequence>MITGINHLTWNVKNIDVAFDFYVNILGLKPIMKSNKSAYFLAGNVWLAVTKGEKCLDRGYDHIAFDLDKNNFDSLVEKLKQNNIPEWKENNSEGESFYFLDPSGNKFELHYSNLESRIKYGKENWGNDIEWYV</sequence>
<dbReference type="RefSeq" id="WP_058184167.1">
    <property type="nucleotide sequence ID" value="NZ_LMTZ01000119.1"/>
</dbReference>
<dbReference type="GO" id="GO:0046872">
    <property type="term" value="F:metal ion binding"/>
    <property type="evidence" value="ECO:0007669"/>
    <property type="project" value="UniProtKB-KW"/>
</dbReference>
<dbReference type="InterPro" id="IPR029068">
    <property type="entry name" value="Glyas_Bleomycin-R_OHBP_Dase"/>
</dbReference>
<dbReference type="EMBL" id="LMTZ01000138">
    <property type="protein sequence ID" value="KST63447.1"/>
    <property type="molecule type" value="Genomic_DNA"/>
</dbReference>
<evidence type="ECO:0000313" key="3">
    <source>
        <dbReference type="EMBL" id="KST63447.1"/>
    </source>
</evidence>
<feature type="domain" description="VOC" evidence="2">
    <location>
        <begin position="4"/>
        <end position="112"/>
    </location>
</feature>